<reference evidence="2 3" key="1">
    <citation type="journal article" date="2016" name="Syst. Appl. Microbiol.">
        <title>Vibrio bivalvicida sp. nov., a novel larval pathogen for bivalve molluscs reared in a hatchery.</title>
        <authorList>
            <person name="Dubert J."/>
            <person name="Romalde J.L."/>
            <person name="Prado S."/>
            <person name="Barja J.L."/>
        </authorList>
    </citation>
    <scope>NUCLEOTIDE SEQUENCE [LARGE SCALE GENOMIC DNA]</scope>
    <source>
        <strain evidence="2 3">605</strain>
    </source>
</reference>
<accession>A0A177Y155</accession>
<dbReference type="Pfam" id="PF11355">
    <property type="entry name" value="DUF3157"/>
    <property type="match status" value="1"/>
</dbReference>
<feature type="chain" id="PRO_5008079433" evidence="1">
    <location>
        <begin position="19"/>
        <end position="184"/>
    </location>
</feature>
<sequence length="184" mass="20338">MKPTFGLLFLIASTMSYASQTVTLEDGRQVLLNDDFTWQYISPSDPVSINESETTLPAQVAIPVIEKKTATVVQVNNDKPTLQLSDSGVEVLLGAAKYQSGQLIIPTSLTNQSSQSVVLVEIEVELITASANTKQNVKIWTSIKRMADTYLRPQQAVIGKPISFDVEKEQHYQINAQIINIETR</sequence>
<protein>
    <submittedName>
        <fullName evidence="2">Ribonuclease</fullName>
    </submittedName>
</protein>
<dbReference type="Proteomes" id="UP000078406">
    <property type="component" value="Unassembled WGS sequence"/>
</dbReference>
<dbReference type="AlphaFoldDB" id="A0A177Y155"/>
<name>A0A177Y155_9VIBR</name>
<comment type="caution">
    <text evidence="2">The sequence shown here is derived from an EMBL/GenBank/DDBJ whole genome shotgun (WGS) entry which is preliminary data.</text>
</comment>
<evidence type="ECO:0000313" key="2">
    <source>
        <dbReference type="EMBL" id="OAJ94604.1"/>
    </source>
</evidence>
<evidence type="ECO:0000256" key="1">
    <source>
        <dbReference type="SAM" id="SignalP"/>
    </source>
</evidence>
<gene>
    <name evidence="2" type="ORF">APB76_08970</name>
</gene>
<dbReference type="InterPro" id="IPR021501">
    <property type="entry name" value="DUF3157"/>
</dbReference>
<proteinExistence type="predicted"/>
<dbReference type="EMBL" id="LLEI02000023">
    <property type="protein sequence ID" value="OAJ94604.1"/>
    <property type="molecule type" value="Genomic_DNA"/>
</dbReference>
<evidence type="ECO:0000313" key="3">
    <source>
        <dbReference type="Proteomes" id="UP000078406"/>
    </source>
</evidence>
<dbReference type="RefSeq" id="WP_054963321.1">
    <property type="nucleotide sequence ID" value="NZ_LLEI02000023.1"/>
</dbReference>
<keyword evidence="1" id="KW-0732">Signal</keyword>
<organism evidence="2 3">
    <name type="scientific">Vibrio bivalvicida</name>
    <dbReference type="NCBI Taxonomy" id="1276888"/>
    <lineage>
        <taxon>Bacteria</taxon>
        <taxon>Pseudomonadati</taxon>
        <taxon>Pseudomonadota</taxon>
        <taxon>Gammaproteobacteria</taxon>
        <taxon>Vibrionales</taxon>
        <taxon>Vibrionaceae</taxon>
        <taxon>Vibrio</taxon>
        <taxon>Vibrio oreintalis group</taxon>
    </lineage>
</organism>
<feature type="signal peptide" evidence="1">
    <location>
        <begin position="1"/>
        <end position="18"/>
    </location>
</feature>